<comment type="caution">
    <text evidence="2">The sequence shown here is derived from an EMBL/GenBank/DDBJ whole genome shotgun (WGS) entry which is preliminary data.</text>
</comment>
<dbReference type="EMBL" id="LCWV01000005">
    <property type="protein sequence ID" value="PWI72953.1"/>
    <property type="molecule type" value="Genomic_DNA"/>
</dbReference>
<organism evidence="2 3">
    <name type="scientific">Purpureocillium lilacinum</name>
    <name type="common">Paecilomyces lilacinus</name>
    <dbReference type="NCBI Taxonomy" id="33203"/>
    <lineage>
        <taxon>Eukaryota</taxon>
        <taxon>Fungi</taxon>
        <taxon>Dikarya</taxon>
        <taxon>Ascomycota</taxon>
        <taxon>Pezizomycotina</taxon>
        <taxon>Sordariomycetes</taxon>
        <taxon>Hypocreomycetidae</taxon>
        <taxon>Hypocreales</taxon>
        <taxon>Ophiocordycipitaceae</taxon>
        <taxon>Purpureocillium</taxon>
    </lineage>
</organism>
<dbReference type="Proteomes" id="UP000245956">
    <property type="component" value="Unassembled WGS sequence"/>
</dbReference>
<name>A0A2U3EES3_PURLI</name>
<proteinExistence type="predicted"/>
<reference evidence="2 3" key="1">
    <citation type="journal article" date="2016" name="Front. Microbiol.">
        <title>Genome and transcriptome sequences reveal the specific parasitism of the nematophagous Purpureocillium lilacinum 36-1.</title>
        <authorList>
            <person name="Xie J."/>
            <person name="Li S."/>
            <person name="Mo C."/>
            <person name="Xiao X."/>
            <person name="Peng D."/>
            <person name="Wang G."/>
            <person name="Xiao Y."/>
        </authorList>
    </citation>
    <scope>NUCLEOTIDE SEQUENCE [LARGE SCALE GENOMIC DNA]</scope>
    <source>
        <strain evidence="2 3">36-1</strain>
    </source>
</reference>
<dbReference type="AlphaFoldDB" id="A0A2U3EES3"/>
<protein>
    <submittedName>
        <fullName evidence="2">Uncharacterized protein</fullName>
    </submittedName>
</protein>
<evidence type="ECO:0000256" key="1">
    <source>
        <dbReference type="SAM" id="MobiDB-lite"/>
    </source>
</evidence>
<evidence type="ECO:0000313" key="2">
    <source>
        <dbReference type="EMBL" id="PWI72953.1"/>
    </source>
</evidence>
<feature type="region of interest" description="Disordered" evidence="1">
    <location>
        <begin position="123"/>
        <end position="156"/>
    </location>
</feature>
<evidence type="ECO:0000313" key="3">
    <source>
        <dbReference type="Proteomes" id="UP000245956"/>
    </source>
</evidence>
<gene>
    <name evidence="2" type="ORF">PCL_09968</name>
</gene>
<accession>A0A2U3EES3</accession>
<sequence>MPNVAKRAARYLLHMWLARPPGTHACPRAAMQPTRGTAFMRDPISRDAGRGEGGGAVPANAAVHSAWGHQRKLRGAPNDTTATDVNGRVLKYGIQCPGLAGGRADEPPGANYPIGNAGSAADLGSGGGRLGRAHGPTWRPTKTKSRETTTAPTVSPTSEAFLARTPLGRHPVLPCPACSSLIPWAWVPPLTLVLLG</sequence>